<dbReference type="RefSeq" id="WP_235312374.1">
    <property type="nucleotide sequence ID" value="NZ_JAKGAS010000005.1"/>
</dbReference>
<dbReference type="Proteomes" id="UP001521137">
    <property type="component" value="Unassembled WGS sequence"/>
</dbReference>
<reference evidence="4 5" key="1">
    <citation type="submission" date="2022-01" db="EMBL/GenBank/DDBJ databases">
        <title>Paraglaciecola sp. G1-23.</title>
        <authorList>
            <person name="Jin M.S."/>
            <person name="Han D.M."/>
            <person name="Kim H.M."/>
            <person name="Jeon C.O."/>
        </authorList>
    </citation>
    <scope>NUCLEOTIDE SEQUENCE [LARGE SCALE GENOMIC DNA]</scope>
    <source>
        <strain evidence="4 5">G1-23</strain>
    </source>
</reference>
<organism evidence="4 5">
    <name type="scientific">Paraglaciecola algarum</name>
    <dbReference type="NCBI Taxonomy" id="3050085"/>
    <lineage>
        <taxon>Bacteria</taxon>
        <taxon>Pseudomonadati</taxon>
        <taxon>Pseudomonadota</taxon>
        <taxon>Gammaproteobacteria</taxon>
        <taxon>Alteromonadales</taxon>
        <taxon>Alteromonadaceae</taxon>
        <taxon>Paraglaciecola</taxon>
    </lineage>
</organism>
<dbReference type="PIRSF" id="PIRSF029218">
    <property type="entry name" value="ParE"/>
    <property type="match status" value="1"/>
</dbReference>
<accession>A0ABS9DA65</accession>
<evidence type="ECO:0000313" key="5">
    <source>
        <dbReference type="Proteomes" id="UP001521137"/>
    </source>
</evidence>
<keyword evidence="5" id="KW-1185">Reference proteome</keyword>
<evidence type="ECO:0000256" key="1">
    <source>
        <dbReference type="ARBA" id="ARBA00006226"/>
    </source>
</evidence>
<dbReference type="InterPro" id="IPR007712">
    <property type="entry name" value="RelE/ParE_toxin"/>
</dbReference>
<keyword evidence="2" id="KW-1277">Toxin-antitoxin system</keyword>
<gene>
    <name evidence="4" type="ORF">L0668_10420</name>
</gene>
<evidence type="ECO:0000313" key="4">
    <source>
        <dbReference type="EMBL" id="MCF2948521.1"/>
    </source>
</evidence>
<sequence length="99" mass="11918">MPNKFNVTPRAKADLRDIWLYTVQTWNEMQADRYITSLFNRFQWLAERPQVGKHRADIEHGYYCFPQAQHLIFYIIRDKEIDIIGIPHSSMDVDNLFEE</sequence>
<dbReference type="EMBL" id="JAKGAS010000005">
    <property type="protein sequence ID" value="MCF2948521.1"/>
    <property type="molecule type" value="Genomic_DNA"/>
</dbReference>
<name>A0ABS9DA65_9ALTE</name>
<comment type="caution">
    <text evidence="4">The sequence shown here is derived from an EMBL/GenBank/DDBJ whole genome shotgun (WGS) entry which is preliminary data.</text>
</comment>
<evidence type="ECO:0000256" key="2">
    <source>
        <dbReference type="ARBA" id="ARBA00022649"/>
    </source>
</evidence>
<dbReference type="PANTHER" id="PTHR33755:SF9">
    <property type="entry name" value="TOXIN PARE1"/>
    <property type="match status" value="1"/>
</dbReference>
<proteinExistence type="inferred from homology"/>
<comment type="similarity">
    <text evidence="1 3">Belongs to the RelE toxin family.</text>
</comment>
<evidence type="ECO:0000256" key="3">
    <source>
        <dbReference type="PIRNR" id="PIRNR029218"/>
    </source>
</evidence>
<dbReference type="InterPro" id="IPR035093">
    <property type="entry name" value="RelE/ParE_toxin_dom_sf"/>
</dbReference>
<dbReference type="Pfam" id="PF05016">
    <property type="entry name" value="ParE_toxin"/>
    <property type="match status" value="1"/>
</dbReference>
<dbReference type="Gene3D" id="3.30.2310.20">
    <property type="entry name" value="RelE-like"/>
    <property type="match status" value="1"/>
</dbReference>
<protein>
    <recommendedName>
        <fullName evidence="3">Toxin</fullName>
    </recommendedName>
</protein>
<dbReference type="InterPro" id="IPR051803">
    <property type="entry name" value="TA_system_RelE-like_toxin"/>
</dbReference>
<dbReference type="InterPro" id="IPR028344">
    <property type="entry name" value="ParE1/4"/>
</dbReference>
<dbReference type="PANTHER" id="PTHR33755">
    <property type="entry name" value="TOXIN PARE1-RELATED"/>
    <property type="match status" value="1"/>
</dbReference>